<feature type="compositionally biased region" description="Polar residues" evidence="1">
    <location>
        <begin position="90"/>
        <end position="101"/>
    </location>
</feature>
<dbReference type="AlphaFoldDB" id="A0A4Z2DZ11"/>
<feature type="region of interest" description="Disordered" evidence="1">
    <location>
        <begin position="1"/>
        <end position="71"/>
    </location>
</feature>
<evidence type="ECO:0000256" key="1">
    <source>
        <dbReference type="SAM" id="MobiDB-lite"/>
    </source>
</evidence>
<proteinExistence type="predicted"/>
<sequence length="101" mass="11148">MSLGVSRREETSIRDDVQRQDGVGIKKKGVTEGETEGESQSSEARRTDPVRLESPRLRDLTGTSGVPSSDWFTAARGHAHLAETTESRQDMTSLFSKKVNQ</sequence>
<protein>
    <submittedName>
        <fullName evidence="2">Uncharacterized protein</fullName>
    </submittedName>
</protein>
<feature type="compositionally biased region" description="Basic and acidic residues" evidence="1">
    <location>
        <begin position="43"/>
        <end position="59"/>
    </location>
</feature>
<feature type="compositionally biased region" description="Basic and acidic residues" evidence="1">
    <location>
        <begin position="1"/>
        <end position="19"/>
    </location>
</feature>
<gene>
    <name evidence="2" type="ORF">EYF80_068200</name>
</gene>
<keyword evidence="3" id="KW-1185">Reference proteome</keyword>
<dbReference type="Proteomes" id="UP000314294">
    <property type="component" value="Unassembled WGS sequence"/>
</dbReference>
<comment type="caution">
    <text evidence="2">The sequence shown here is derived from an EMBL/GenBank/DDBJ whole genome shotgun (WGS) entry which is preliminary data.</text>
</comment>
<feature type="region of interest" description="Disordered" evidence="1">
    <location>
        <begin position="82"/>
        <end position="101"/>
    </location>
</feature>
<evidence type="ECO:0000313" key="2">
    <source>
        <dbReference type="EMBL" id="TNN21688.1"/>
    </source>
</evidence>
<feature type="compositionally biased region" description="Polar residues" evidence="1">
    <location>
        <begin position="61"/>
        <end position="71"/>
    </location>
</feature>
<organism evidence="2 3">
    <name type="scientific">Liparis tanakae</name>
    <name type="common">Tanaka's snailfish</name>
    <dbReference type="NCBI Taxonomy" id="230148"/>
    <lineage>
        <taxon>Eukaryota</taxon>
        <taxon>Metazoa</taxon>
        <taxon>Chordata</taxon>
        <taxon>Craniata</taxon>
        <taxon>Vertebrata</taxon>
        <taxon>Euteleostomi</taxon>
        <taxon>Actinopterygii</taxon>
        <taxon>Neopterygii</taxon>
        <taxon>Teleostei</taxon>
        <taxon>Neoteleostei</taxon>
        <taxon>Acanthomorphata</taxon>
        <taxon>Eupercaria</taxon>
        <taxon>Perciformes</taxon>
        <taxon>Cottioidei</taxon>
        <taxon>Cottales</taxon>
        <taxon>Liparidae</taxon>
        <taxon>Liparis</taxon>
    </lineage>
</organism>
<accession>A0A4Z2DZ11</accession>
<evidence type="ECO:0000313" key="3">
    <source>
        <dbReference type="Proteomes" id="UP000314294"/>
    </source>
</evidence>
<reference evidence="2 3" key="1">
    <citation type="submission" date="2019-03" db="EMBL/GenBank/DDBJ databases">
        <title>First draft genome of Liparis tanakae, snailfish: a comprehensive survey of snailfish specific genes.</title>
        <authorList>
            <person name="Kim W."/>
            <person name="Song I."/>
            <person name="Jeong J.-H."/>
            <person name="Kim D."/>
            <person name="Kim S."/>
            <person name="Ryu S."/>
            <person name="Song J.Y."/>
            <person name="Lee S.K."/>
        </authorList>
    </citation>
    <scope>NUCLEOTIDE SEQUENCE [LARGE SCALE GENOMIC DNA]</scope>
    <source>
        <tissue evidence="2">Muscle</tissue>
    </source>
</reference>
<name>A0A4Z2DZ11_9TELE</name>
<dbReference type="EMBL" id="SRLO01026462">
    <property type="protein sequence ID" value="TNN21688.1"/>
    <property type="molecule type" value="Genomic_DNA"/>
</dbReference>